<dbReference type="RefSeq" id="WP_230669707.1">
    <property type="nucleotide sequence ID" value="NZ_CP009526.1"/>
</dbReference>
<dbReference type="EMBL" id="CP009526">
    <property type="protein sequence ID" value="AKB51371.1"/>
    <property type="molecule type" value="Genomic_DNA"/>
</dbReference>
<dbReference type="AlphaFoldDB" id="A0A0E3LLJ3"/>
<dbReference type="Gene3D" id="3.60.15.10">
    <property type="entry name" value="Ribonuclease Z/Hydroxyacylglutathione hydrolase-like"/>
    <property type="match status" value="1"/>
</dbReference>
<dbReference type="SUPFAM" id="SSF56281">
    <property type="entry name" value="Metallo-hydrolase/oxidoreductase"/>
    <property type="match status" value="1"/>
</dbReference>
<protein>
    <submittedName>
        <fullName evidence="1">Uncharacterized protein</fullName>
    </submittedName>
</protein>
<evidence type="ECO:0000313" key="2">
    <source>
        <dbReference type="Proteomes" id="UP000033038"/>
    </source>
</evidence>
<organism evidence="1 2">
    <name type="scientific">Methanosarcina barkeri str. Wiesmoor</name>
    <dbReference type="NCBI Taxonomy" id="1434109"/>
    <lineage>
        <taxon>Archaea</taxon>
        <taxon>Methanobacteriati</taxon>
        <taxon>Methanobacteriota</taxon>
        <taxon>Stenosarchaea group</taxon>
        <taxon>Methanomicrobia</taxon>
        <taxon>Methanosarcinales</taxon>
        <taxon>Methanosarcinaceae</taxon>
        <taxon>Methanosarcina</taxon>
    </lineage>
</organism>
<name>A0A0E3LLJ3_METBA</name>
<dbReference type="PATRIC" id="fig|1434109.4.peg.2725"/>
<dbReference type="HOGENOM" id="CLU_2857072_0_0_2"/>
<dbReference type="KEGG" id="mbw:MSBRW_2118"/>
<evidence type="ECO:0000313" key="1">
    <source>
        <dbReference type="EMBL" id="AKB51371.1"/>
    </source>
</evidence>
<accession>A0A0E3LLJ3</accession>
<proteinExistence type="predicted"/>
<dbReference type="Proteomes" id="UP000033038">
    <property type="component" value="Chromosome"/>
</dbReference>
<reference evidence="1 2" key="1">
    <citation type="submission" date="2014-07" db="EMBL/GenBank/DDBJ databases">
        <title>Methanogenic archaea and the global carbon cycle.</title>
        <authorList>
            <person name="Henriksen J.R."/>
            <person name="Luke J."/>
            <person name="Reinhart S."/>
            <person name="Benedict M.N."/>
            <person name="Youngblut N.D."/>
            <person name="Metcalf M.E."/>
            <person name="Whitaker R.J."/>
            <person name="Metcalf W.W."/>
        </authorList>
    </citation>
    <scope>NUCLEOTIDE SEQUENCE [LARGE SCALE GENOMIC DNA]</scope>
    <source>
        <strain evidence="1 2">Wiesmoor</strain>
    </source>
</reference>
<dbReference type="InterPro" id="IPR036866">
    <property type="entry name" value="RibonucZ/Hydroxyglut_hydro"/>
</dbReference>
<dbReference type="GeneID" id="68903967"/>
<gene>
    <name evidence="1" type="ORF">MSBRW_2118</name>
</gene>
<sequence length="64" mass="7299">MISHEYLNHCGSVPNLMYLNPEVFTTPPTAEFTFLLGRDTLKLAEITLSDVAHLTPMTPRNFYE</sequence>